<dbReference type="SUPFAM" id="SSF52540">
    <property type="entry name" value="P-loop containing nucleoside triphosphate hydrolases"/>
    <property type="match status" value="1"/>
</dbReference>
<evidence type="ECO:0000313" key="3">
    <source>
        <dbReference type="Proteomes" id="UP000700334"/>
    </source>
</evidence>
<dbReference type="GO" id="GO:0003697">
    <property type="term" value="F:single-stranded DNA binding"/>
    <property type="evidence" value="ECO:0007669"/>
    <property type="project" value="TreeGrafter"/>
</dbReference>
<feature type="compositionally biased region" description="Low complexity" evidence="1">
    <location>
        <begin position="236"/>
        <end position="250"/>
    </location>
</feature>
<feature type="region of interest" description="Disordered" evidence="1">
    <location>
        <begin position="227"/>
        <end position="250"/>
    </location>
</feature>
<comment type="caution">
    <text evidence="2">The sequence shown here is derived from an EMBL/GenBank/DDBJ whole genome shotgun (WGS) entry which is preliminary data.</text>
</comment>
<keyword evidence="3" id="KW-1185">Reference proteome</keyword>
<reference evidence="2" key="1">
    <citation type="journal article" date="2021" name="Evol. Appl.">
        <title>The genome of the Pyrenean desman and the effects of bottlenecks and inbreeding on the genomic landscape of an endangered species.</title>
        <authorList>
            <person name="Escoda L."/>
            <person name="Castresana J."/>
        </authorList>
    </citation>
    <scope>NUCLEOTIDE SEQUENCE</scope>
    <source>
        <strain evidence="2">IBE-C5619</strain>
    </source>
</reference>
<gene>
    <name evidence="2" type="ORF">J0S82_014289</name>
</gene>
<dbReference type="GO" id="GO:0097196">
    <property type="term" value="C:Shu complex"/>
    <property type="evidence" value="ECO:0007669"/>
    <property type="project" value="TreeGrafter"/>
</dbReference>
<dbReference type="PANTHER" id="PTHR28653">
    <property type="match status" value="1"/>
</dbReference>
<organism evidence="2 3">
    <name type="scientific">Galemys pyrenaicus</name>
    <name type="common">Iberian desman</name>
    <name type="synonym">Pyrenean desman</name>
    <dbReference type="NCBI Taxonomy" id="202257"/>
    <lineage>
        <taxon>Eukaryota</taxon>
        <taxon>Metazoa</taxon>
        <taxon>Chordata</taxon>
        <taxon>Craniata</taxon>
        <taxon>Vertebrata</taxon>
        <taxon>Euteleostomi</taxon>
        <taxon>Mammalia</taxon>
        <taxon>Eutheria</taxon>
        <taxon>Laurasiatheria</taxon>
        <taxon>Eulipotyphla</taxon>
        <taxon>Talpidae</taxon>
        <taxon>Galemys</taxon>
    </lineage>
</organism>
<proteinExistence type="predicted"/>
<dbReference type="EMBL" id="JAGFMF010011417">
    <property type="protein sequence ID" value="KAG8523155.1"/>
    <property type="molecule type" value="Genomic_DNA"/>
</dbReference>
<dbReference type="GO" id="GO:0000724">
    <property type="term" value="P:double-strand break repair via homologous recombination"/>
    <property type="evidence" value="ECO:0007669"/>
    <property type="project" value="TreeGrafter"/>
</dbReference>
<dbReference type="Gene3D" id="3.40.50.300">
    <property type="entry name" value="P-loop containing nucleotide triphosphate hydrolases"/>
    <property type="match status" value="1"/>
</dbReference>
<dbReference type="OrthoDB" id="67296at2759"/>
<protein>
    <submittedName>
        <fullName evidence="2">ATPase SWSAP1</fullName>
    </submittedName>
</protein>
<dbReference type="AlphaFoldDB" id="A0A8J6ASW4"/>
<dbReference type="PANTHER" id="PTHR28653:SF1">
    <property type="entry name" value="ATPASE SWSAP1"/>
    <property type="match status" value="1"/>
</dbReference>
<evidence type="ECO:0000313" key="2">
    <source>
        <dbReference type="EMBL" id="KAG8523155.1"/>
    </source>
</evidence>
<dbReference type="InterPro" id="IPR027417">
    <property type="entry name" value="P-loop_NTPase"/>
</dbReference>
<dbReference type="Proteomes" id="UP000700334">
    <property type="component" value="Unassembled WGS sequence"/>
</dbReference>
<name>A0A8J6ASW4_GALPY</name>
<sequence length="250" mass="26935">MAEILRRVLSWGCTAGPPQGDAAEIGPPLLLIGGPGSGKTALLFAAALEAAGEDRGSVVFLTQVPLQSLPRRTGARLDPLRLQKIRFQYPRSTRELHRFLCSAHETPGPAPSLLLLDGLEKYLMEDLGTQGTAHLAALLLDTAAYFSHRVGPGRGCGLIVTLQTQEEGYSGDVLQLLLLQRYFPAQCWLHLEAPGPGHHRFRICLEPGGLGPRAEWWMSFQQDGEMKITPCSTQTGNPSSDKSASSGGQS</sequence>
<evidence type="ECO:0000256" key="1">
    <source>
        <dbReference type="SAM" id="MobiDB-lite"/>
    </source>
</evidence>
<accession>A0A8J6ASW4</accession>